<evidence type="ECO:0000256" key="5">
    <source>
        <dbReference type="ARBA" id="ARBA00012550"/>
    </source>
</evidence>
<evidence type="ECO:0000256" key="7">
    <source>
        <dbReference type="ARBA" id="ARBA00022490"/>
    </source>
</evidence>
<dbReference type="UniPathway" id="UPA00031">
    <property type="reaction ID" value="UER00009"/>
</dbReference>
<dbReference type="Gene3D" id="3.20.20.70">
    <property type="entry name" value="Aldolase class I"/>
    <property type="match status" value="1"/>
</dbReference>
<dbReference type="GO" id="GO:0000105">
    <property type="term" value="P:L-histidine biosynthetic process"/>
    <property type="evidence" value="ECO:0007669"/>
    <property type="project" value="UniProtKB-UniRule"/>
</dbReference>
<evidence type="ECO:0000256" key="14">
    <source>
        <dbReference type="RuleBase" id="RU003658"/>
    </source>
</evidence>
<dbReference type="PANTHER" id="PTHR43090">
    <property type="entry name" value="1-(5-PHOSPHORIBOSYL)-5-[(5-PHOSPHORIBOSYLAMINO)METHYLIDENEAMINO] IMIDAZOLE-4-CARBOXAMIDE ISOMERASE"/>
    <property type="match status" value="1"/>
</dbReference>
<proteinExistence type="inferred from homology"/>
<dbReference type="SUPFAM" id="SSF51366">
    <property type="entry name" value="Ribulose-phoshate binding barrel"/>
    <property type="match status" value="1"/>
</dbReference>
<dbReference type="InterPro" id="IPR023016">
    <property type="entry name" value="HisA/PriA"/>
</dbReference>
<dbReference type="GO" id="GO:0000162">
    <property type="term" value="P:L-tryptophan biosynthetic process"/>
    <property type="evidence" value="ECO:0007669"/>
    <property type="project" value="TreeGrafter"/>
</dbReference>
<name>A0A833P396_UNCSA</name>
<feature type="active site" description="Proton donor" evidence="12">
    <location>
        <position position="130"/>
    </location>
</feature>
<evidence type="ECO:0000256" key="9">
    <source>
        <dbReference type="ARBA" id="ARBA00023102"/>
    </source>
</evidence>
<evidence type="ECO:0000256" key="12">
    <source>
        <dbReference type="HAMAP-Rule" id="MF_01014"/>
    </source>
</evidence>
<accession>A0A833P396</accession>
<dbReference type="InterPro" id="IPR006062">
    <property type="entry name" value="His_biosynth"/>
</dbReference>
<evidence type="ECO:0000256" key="6">
    <source>
        <dbReference type="ARBA" id="ARBA00018464"/>
    </source>
</evidence>
<dbReference type="HAMAP" id="MF_01014">
    <property type="entry name" value="HisA"/>
    <property type="match status" value="1"/>
</dbReference>
<dbReference type="PANTHER" id="PTHR43090:SF2">
    <property type="entry name" value="1-(5-PHOSPHORIBOSYL)-5-[(5-PHOSPHORIBOSYLAMINO)METHYLIDENEAMINO] IMIDAZOLE-4-CARBOXAMIDE ISOMERASE"/>
    <property type="match status" value="1"/>
</dbReference>
<dbReference type="InterPro" id="IPR011060">
    <property type="entry name" value="RibuloseP-bd_barrel"/>
</dbReference>
<gene>
    <name evidence="12" type="primary">hisA</name>
    <name evidence="15" type="ORF">FD145_730</name>
</gene>
<evidence type="ECO:0000256" key="13">
    <source>
        <dbReference type="RuleBase" id="RU003657"/>
    </source>
</evidence>
<comment type="catalytic activity">
    <reaction evidence="1 12 14">
        <text>1-(5-phospho-beta-D-ribosyl)-5-[(5-phospho-beta-D-ribosylamino)methylideneamino]imidazole-4-carboxamide = 5-[(5-phospho-1-deoxy-D-ribulos-1-ylimino)methylamino]-1-(5-phospho-beta-D-ribosyl)imidazole-4-carboxamide</text>
        <dbReference type="Rhea" id="RHEA:15469"/>
        <dbReference type="ChEBI" id="CHEBI:58435"/>
        <dbReference type="ChEBI" id="CHEBI:58525"/>
        <dbReference type="EC" id="5.3.1.16"/>
    </reaction>
</comment>
<keyword evidence="8 12" id="KW-0028">Amino-acid biosynthesis</keyword>
<evidence type="ECO:0000256" key="11">
    <source>
        <dbReference type="ARBA" id="ARBA00030547"/>
    </source>
</evidence>
<evidence type="ECO:0000256" key="4">
    <source>
        <dbReference type="ARBA" id="ARBA00009667"/>
    </source>
</evidence>
<evidence type="ECO:0000256" key="10">
    <source>
        <dbReference type="ARBA" id="ARBA00023235"/>
    </source>
</evidence>
<dbReference type="EMBL" id="WPAF01000009">
    <property type="protein sequence ID" value="KAF0134350.1"/>
    <property type="molecule type" value="Genomic_DNA"/>
</dbReference>
<feature type="active site" description="Proton acceptor" evidence="12">
    <location>
        <position position="9"/>
    </location>
</feature>
<dbReference type="GO" id="GO:0003949">
    <property type="term" value="F:1-(5-phosphoribosyl)-5-[(5-phosphoribosylamino)methylideneamino]imidazole-4-carboxamide isomerase activity"/>
    <property type="evidence" value="ECO:0007669"/>
    <property type="project" value="UniProtKB-UniRule"/>
</dbReference>
<dbReference type="InterPro" id="IPR006063">
    <property type="entry name" value="HisA_bact_arch"/>
</dbReference>
<dbReference type="InterPro" id="IPR044524">
    <property type="entry name" value="Isoase_HisA-like"/>
</dbReference>
<keyword evidence="7 12" id="KW-0963">Cytoplasm</keyword>
<dbReference type="CDD" id="cd04732">
    <property type="entry name" value="HisA"/>
    <property type="match status" value="1"/>
</dbReference>
<dbReference type="NCBIfam" id="TIGR00007">
    <property type="entry name" value="1-(5-phosphoribosyl)-5-[(5-phosphoribosylamino)methylideneamino]imidazole-4-carboxamide isomerase"/>
    <property type="match status" value="1"/>
</dbReference>
<dbReference type="GO" id="GO:0005737">
    <property type="term" value="C:cytoplasm"/>
    <property type="evidence" value="ECO:0007669"/>
    <property type="project" value="UniProtKB-SubCell"/>
</dbReference>
<reference evidence="15 16" key="1">
    <citation type="submission" date="2019-12" db="EMBL/GenBank/DDBJ databases">
        <authorList>
            <person name="Wolfe R."/>
            <person name="Danczak R."/>
            <person name="Wilkins M."/>
        </authorList>
    </citation>
    <scope>NUCLEOTIDE SEQUENCE [LARGE SCALE GENOMIC DNA]</scope>
    <source>
        <strain evidence="15">X2_MaxBin.013</strain>
    </source>
</reference>
<protein>
    <recommendedName>
        <fullName evidence="6 12">1-(5-phosphoribosyl)-5-[(5-phosphoribosylamino)methylideneamino] imidazole-4-carboxamide isomerase</fullName>
        <ecNumber evidence="5 12">5.3.1.16</ecNumber>
    </recommendedName>
    <alternativeName>
        <fullName evidence="11 12">Phosphoribosylformimino-5-aminoimidazole carboxamide ribotide isomerase</fullName>
    </alternativeName>
</protein>
<organism evidence="15 16">
    <name type="scientific">Candidatus Saganbacteria bacterium</name>
    <dbReference type="NCBI Taxonomy" id="2575572"/>
    <lineage>
        <taxon>Bacteria</taxon>
        <taxon>Bacillati</taxon>
        <taxon>Saganbacteria</taxon>
    </lineage>
</organism>
<dbReference type="EC" id="5.3.1.16" evidence="5 12"/>
<keyword evidence="10 12" id="KW-0413">Isomerase</keyword>
<evidence type="ECO:0000313" key="16">
    <source>
        <dbReference type="Proteomes" id="UP000488506"/>
    </source>
</evidence>
<evidence type="ECO:0000256" key="3">
    <source>
        <dbReference type="ARBA" id="ARBA00005133"/>
    </source>
</evidence>
<dbReference type="FunFam" id="3.20.20.70:FF:000009">
    <property type="entry name" value="1-(5-phosphoribosyl)-5-[(5-phosphoribosylamino)methylideneamino] imidazole-4-carboxamide isomerase"/>
    <property type="match status" value="1"/>
</dbReference>
<evidence type="ECO:0000256" key="8">
    <source>
        <dbReference type="ARBA" id="ARBA00022605"/>
    </source>
</evidence>
<sequence>MFEIIPAIDILDGKCVRLVQGKFNEKTIYFENPLDAAKLWESKGAKRLHVVDLNGAKTGTPENQKIIQDIVKSVNIPVQVGGGLRRNDLIEEAIKMGVDRIILGTSAVFNHNLLASVCEKFGERIAVAVDAKDEKVVANGWTNVSSKSVTVLAQEAVNLGVKRFIFTDISKDGMMAGPNFASIQKFASSVQVHVIASGGISSKEDIEQLKKLNIEGCILGKSIYSGAIKLEEVL</sequence>
<evidence type="ECO:0000256" key="1">
    <source>
        <dbReference type="ARBA" id="ARBA00000901"/>
    </source>
</evidence>
<comment type="pathway">
    <text evidence="3 12 14">Amino-acid biosynthesis; L-histidine biosynthesis; L-histidine from 5-phospho-alpha-D-ribose 1-diphosphate: step 4/9.</text>
</comment>
<comment type="subcellular location">
    <subcellularLocation>
        <location evidence="2 12 14">Cytoplasm</location>
    </subcellularLocation>
</comment>
<keyword evidence="9 12" id="KW-0368">Histidine biosynthesis</keyword>
<evidence type="ECO:0000313" key="15">
    <source>
        <dbReference type="EMBL" id="KAF0134350.1"/>
    </source>
</evidence>
<comment type="caution">
    <text evidence="15">The sequence shown here is derived from an EMBL/GenBank/DDBJ whole genome shotgun (WGS) entry which is preliminary data.</text>
</comment>
<comment type="similarity">
    <text evidence="4 12 13">Belongs to the HisA/HisF family.</text>
</comment>
<evidence type="ECO:0000256" key="2">
    <source>
        <dbReference type="ARBA" id="ARBA00004496"/>
    </source>
</evidence>
<dbReference type="InterPro" id="IPR013785">
    <property type="entry name" value="Aldolase_TIM"/>
</dbReference>
<dbReference type="Pfam" id="PF00977">
    <property type="entry name" value="His_biosynth"/>
    <property type="match status" value="1"/>
</dbReference>
<dbReference type="Proteomes" id="UP000488506">
    <property type="component" value="Unassembled WGS sequence"/>
</dbReference>
<dbReference type="AlphaFoldDB" id="A0A833P396"/>